<dbReference type="PANTHER" id="PTHR46599:SF3">
    <property type="entry name" value="PIGGYBAC TRANSPOSABLE ELEMENT-DERIVED PROTEIN 4"/>
    <property type="match status" value="1"/>
</dbReference>
<evidence type="ECO:0000256" key="1">
    <source>
        <dbReference type="SAM" id="MobiDB-lite"/>
    </source>
</evidence>
<evidence type="ECO:0000313" key="4">
    <source>
        <dbReference type="Proteomes" id="UP000515204"/>
    </source>
</evidence>
<evidence type="ECO:0000259" key="3">
    <source>
        <dbReference type="Pfam" id="PF13843"/>
    </source>
</evidence>
<dbReference type="RefSeq" id="XP_014484489.1">
    <property type="nucleotide sequence ID" value="XM_014629003.1"/>
</dbReference>
<evidence type="ECO:0000256" key="2">
    <source>
        <dbReference type="SAM" id="Phobius"/>
    </source>
</evidence>
<protein>
    <submittedName>
        <fullName evidence="5">Uncharacterized protein LOC106749499</fullName>
    </submittedName>
</protein>
<feature type="domain" description="PiggyBac transposable element-derived protein" evidence="3">
    <location>
        <begin position="96"/>
        <end position="152"/>
    </location>
</feature>
<evidence type="ECO:0000313" key="5">
    <source>
        <dbReference type="RefSeq" id="XP_014484489.1"/>
    </source>
</evidence>
<dbReference type="AlphaFoldDB" id="A0A6P3Y2X8"/>
<sequence length="157" mass="18112">MVQKQSRQESLSSKDSDIEVDDSDSDVGPRKRSRTIPLQHSSDSDDSSNCEMSTESHSYSEVWSDVDKIPNIPDFTGDPGPKIFPTNKKSIKEVVELFIDNYLFQLMINESNIYYQQNKDKMSYRKKMSKWRDITLAEMKKFLGIIIMIGIIIMMGQ</sequence>
<dbReference type="Proteomes" id="UP000515204">
    <property type="component" value="Unplaced"/>
</dbReference>
<keyword evidence="2" id="KW-0812">Transmembrane</keyword>
<dbReference type="GeneID" id="106749499"/>
<gene>
    <name evidence="5" type="primary">LOC106749499</name>
</gene>
<keyword evidence="2" id="KW-1133">Transmembrane helix</keyword>
<feature type="compositionally biased region" description="Polar residues" evidence="1">
    <location>
        <begin position="1"/>
        <end position="11"/>
    </location>
</feature>
<organism evidence="4 5">
    <name type="scientific">Dinoponera quadriceps</name>
    <name type="common">South American ant</name>
    <dbReference type="NCBI Taxonomy" id="609295"/>
    <lineage>
        <taxon>Eukaryota</taxon>
        <taxon>Metazoa</taxon>
        <taxon>Ecdysozoa</taxon>
        <taxon>Arthropoda</taxon>
        <taxon>Hexapoda</taxon>
        <taxon>Insecta</taxon>
        <taxon>Pterygota</taxon>
        <taxon>Neoptera</taxon>
        <taxon>Endopterygota</taxon>
        <taxon>Hymenoptera</taxon>
        <taxon>Apocrita</taxon>
        <taxon>Aculeata</taxon>
        <taxon>Formicoidea</taxon>
        <taxon>Formicidae</taxon>
        <taxon>Ponerinae</taxon>
        <taxon>Ponerini</taxon>
        <taxon>Dinoponera</taxon>
    </lineage>
</organism>
<dbReference type="Pfam" id="PF13843">
    <property type="entry name" value="DDE_Tnp_1_7"/>
    <property type="match status" value="1"/>
</dbReference>
<name>A0A6P3Y2X8_DINQU</name>
<dbReference type="PANTHER" id="PTHR46599">
    <property type="entry name" value="PIGGYBAC TRANSPOSABLE ELEMENT-DERIVED PROTEIN 4"/>
    <property type="match status" value="1"/>
</dbReference>
<dbReference type="KEGG" id="dqu:106749499"/>
<proteinExistence type="predicted"/>
<feature type="transmembrane region" description="Helical" evidence="2">
    <location>
        <begin position="134"/>
        <end position="155"/>
    </location>
</feature>
<keyword evidence="4" id="KW-1185">Reference proteome</keyword>
<keyword evidence="2" id="KW-0472">Membrane</keyword>
<feature type="region of interest" description="Disordered" evidence="1">
    <location>
        <begin position="1"/>
        <end position="56"/>
    </location>
</feature>
<accession>A0A6P3Y2X8</accession>
<dbReference type="InterPro" id="IPR029526">
    <property type="entry name" value="PGBD"/>
</dbReference>
<feature type="non-terminal residue" evidence="5">
    <location>
        <position position="157"/>
    </location>
</feature>
<dbReference type="OrthoDB" id="7615174at2759"/>
<reference evidence="5" key="1">
    <citation type="submission" date="2025-08" db="UniProtKB">
        <authorList>
            <consortium name="RefSeq"/>
        </authorList>
    </citation>
    <scope>IDENTIFICATION</scope>
</reference>
<feature type="compositionally biased region" description="Polar residues" evidence="1">
    <location>
        <begin position="36"/>
        <end position="56"/>
    </location>
</feature>